<dbReference type="InterPro" id="IPR010629">
    <property type="entry name" value="Ins_allergen"/>
</dbReference>
<reference evidence="3" key="2">
    <citation type="submission" date="2023-05" db="EMBL/GenBank/DDBJ databases">
        <authorList>
            <person name="Fouks B."/>
        </authorList>
    </citation>
    <scope>NUCLEOTIDE SEQUENCE</scope>
    <source>
        <strain evidence="3">Stay&amp;Tobe</strain>
        <tissue evidence="3">Testes</tissue>
    </source>
</reference>
<keyword evidence="4" id="KW-1185">Reference proteome</keyword>
<proteinExistence type="predicted"/>
<dbReference type="Pfam" id="PF06757">
    <property type="entry name" value="Ins_allergen_rp"/>
    <property type="match status" value="7"/>
</dbReference>
<organism evidence="3 4">
    <name type="scientific">Diploptera punctata</name>
    <name type="common">Pacific beetle cockroach</name>
    <dbReference type="NCBI Taxonomy" id="6984"/>
    <lineage>
        <taxon>Eukaryota</taxon>
        <taxon>Metazoa</taxon>
        <taxon>Ecdysozoa</taxon>
        <taxon>Arthropoda</taxon>
        <taxon>Hexapoda</taxon>
        <taxon>Insecta</taxon>
        <taxon>Pterygota</taxon>
        <taxon>Neoptera</taxon>
        <taxon>Polyneoptera</taxon>
        <taxon>Dictyoptera</taxon>
        <taxon>Blattodea</taxon>
        <taxon>Blaberoidea</taxon>
        <taxon>Blaberidae</taxon>
        <taxon>Diplopterinae</taxon>
        <taxon>Diploptera</taxon>
    </lineage>
</organism>
<keyword evidence="2" id="KW-0472">Membrane</keyword>
<evidence type="ECO:0000313" key="4">
    <source>
        <dbReference type="Proteomes" id="UP001233999"/>
    </source>
</evidence>
<sequence>MAKEKYLTEEELVNILYNDDDSGDELIPELEDSQSESEDELPLPEIDTPIPCDVNLPKTSIRSQVAAVGYINTEDSKFRHQWKHQRATMKSAFIFFMFTGLAFGATIPTRNLQDDLNDFLALIDTDKIVSIALDYLANDAEVQEAMAYIQSDEFHALVSTVESQTEFKNFIDFVNDHGVDASNIVEVFNGIIGLDASRSARRGTGVNGLIDDIIAILPVDDLKALFDEKLETSEDFKAFYDLIRGDEFQGLLQKLRDMPAYQEVLEKLRGYGVDVDHYISLARALFGVPDDVGTAPTRTLEDDLNDFLALIDVDQIISIALDYLANDAEVQEAMAYIQSDEFHALVSTVESQPEFQNFIDFVNDHGVDASNIVDVFNSIIGLDGSRSARRGTGVNGLIDDIIAILPVDDLKALFDEKLETSEDFKAFYDLIRGDEFQGLLQKLRDMPAYQEVLEKLRGYGVDVDHYISLARALFGVPDDVGTAPTRTLEDDLNDFLALIDVDQIISIALDYLANDAEVQEAMAYIQSDEFHALVSTVESQPEFQNFIDFVNDHGVDASNIVDVFNSIIGLDGSRSARRGTGVNGLIDDIIAILPVDDLKALFDEKLETSEDFKAFYDLIRGDEFQGLLQKLRDMPAYQDVLDKLRGYGVDVDHYISLARALFGVPDDVGTAPTRTLEDDLNDFLALIDVDQIISIALDYLANDAEVQEAMAYIQSDEFHALVSTVESQPEFKNFIDFVNDHGVDASNIVEVFNGIIGLDGSRSARRGTGVNGLIDDIIAILPVDDLKALFDEKLETSEDFKAFYDLIRGDEFQGLLQKLRDMPAYQDVLDKLRGYGVDVDHYISLARALFGVPDDDGTAPTRTLEDDLNDFLALIDVDQIISIALDYLANDAEVQEAMAYIQSDEFHVLVSTVESQPEFKNFIDFVNDHGVDASNIVEVFNGIIGLDGSRSARRGTGVNGLIDDIIAILPVDDLKALFDEKLETSEDFKAFYDLIRGDEFQGLLQKLRDMPAYQDVLDKLRGYGVDVDHYISLARALFGVPDDVGTAPTRNLQDDLNDFLALLDLDQILSIALDYLANDAEVQEALAYLQSDEFHEIITTLESQAEFTNFINFVKEHGLDVTDFINTIHSLIGLDPYGGARSARRGTGLNGLIDDIIAVLPIDELKALFDEKLETSEDFKALYDAIRGDEFQGLIQKLRDLPAYQELLDKLKDYGVDVDYYIGIIRSLFEYHMLSSKKNINEDLNDFIALVDTDKIAAILLDYLANDAEVQAAMTYLQSDEFHAIVTNIESQPEFKNFIDFVKEHGVYAVDFINEIHTAIGLDPYVGSRSTRRGTGINGLIDDIIAILPIDDLKALFQEKLENSEDFKALYDLIRGDEFQGLLQKLRDMPAYQELLDKLRGYGVDVDHYISLARALFGIPDDVGK</sequence>
<feature type="compositionally biased region" description="Acidic residues" evidence="1">
    <location>
        <begin position="18"/>
        <end position="42"/>
    </location>
</feature>
<comment type="caution">
    <text evidence="3">The sequence shown here is derived from an EMBL/GenBank/DDBJ whole genome shotgun (WGS) entry which is preliminary data.</text>
</comment>
<dbReference type="PANTHER" id="PTHR21163">
    <property type="entry name" value="PROTEIN G12"/>
    <property type="match status" value="1"/>
</dbReference>
<dbReference type="EMBL" id="JASPKZ010003868">
    <property type="protein sequence ID" value="KAJ9591398.1"/>
    <property type="molecule type" value="Genomic_DNA"/>
</dbReference>
<gene>
    <name evidence="3" type="ORF">L9F63_002004</name>
</gene>
<evidence type="ECO:0000256" key="1">
    <source>
        <dbReference type="SAM" id="MobiDB-lite"/>
    </source>
</evidence>
<dbReference type="Proteomes" id="UP001233999">
    <property type="component" value="Unassembled WGS sequence"/>
</dbReference>
<keyword evidence="2" id="KW-1133">Transmembrane helix</keyword>
<accession>A0AAD8A4P6</accession>
<dbReference type="PANTHER" id="PTHR21163:SF1">
    <property type="entry name" value="PROTEIN G12"/>
    <property type="match status" value="1"/>
</dbReference>
<keyword evidence="2" id="KW-0812">Transmembrane</keyword>
<evidence type="ECO:0000256" key="2">
    <source>
        <dbReference type="SAM" id="Phobius"/>
    </source>
</evidence>
<feature type="region of interest" description="Disordered" evidence="1">
    <location>
        <begin position="18"/>
        <end position="43"/>
    </location>
</feature>
<name>A0AAD8A4P6_DIPPU</name>
<feature type="transmembrane region" description="Helical" evidence="2">
    <location>
        <begin position="87"/>
        <end position="107"/>
    </location>
</feature>
<evidence type="ECO:0000313" key="3">
    <source>
        <dbReference type="EMBL" id="KAJ9591398.1"/>
    </source>
</evidence>
<protein>
    <submittedName>
        <fullName evidence="3">Uncharacterized protein</fullName>
    </submittedName>
</protein>
<reference evidence="3" key="1">
    <citation type="journal article" date="2023" name="IScience">
        <title>Live-bearing cockroach genome reveals convergent evolutionary mechanisms linked to viviparity in insects and beyond.</title>
        <authorList>
            <person name="Fouks B."/>
            <person name="Harrison M.C."/>
            <person name="Mikhailova A.A."/>
            <person name="Marchal E."/>
            <person name="English S."/>
            <person name="Carruthers M."/>
            <person name="Jennings E.C."/>
            <person name="Chiamaka E.L."/>
            <person name="Frigard R.A."/>
            <person name="Pippel M."/>
            <person name="Attardo G.M."/>
            <person name="Benoit J.B."/>
            <person name="Bornberg-Bauer E."/>
            <person name="Tobe S.S."/>
        </authorList>
    </citation>
    <scope>NUCLEOTIDE SEQUENCE</scope>
    <source>
        <strain evidence="3">Stay&amp;Tobe</strain>
    </source>
</reference>